<dbReference type="InterPro" id="IPR046357">
    <property type="entry name" value="PPIase_dom_sf"/>
</dbReference>
<evidence type="ECO:0000256" key="3">
    <source>
        <dbReference type="ARBA" id="ARBA00013194"/>
    </source>
</evidence>
<dbReference type="Pfam" id="PF00254">
    <property type="entry name" value="FKBP_C"/>
    <property type="match status" value="1"/>
</dbReference>
<evidence type="ECO:0000259" key="10">
    <source>
        <dbReference type="PROSITE" id="PS50059"/>
    </source>
</evidence>
<keyword evidence="5 6" id="KW-0413">Isomerase</keyword>
<dbReference type="InterPro" id="IPR001179">
    <property type="entry name" value="PPIase_FKBP_dom"/>
</dbReference>
<accession>A0ABP9FHK6</accession>
<dbReference type="Proteomes" id="UP001501436">
    <property type="component" value="Unassembled WGS sequence"/>
</dbReference>
<organism evidence="11 12">
    <name type="scientific">Mucilaginibacter defluvii</name>
    <dbReference type="NCBI Taxonomy" id="1196019"/>
    <lineage>
        <taxon>Bacteria</taxon>
        <taxon>Pseudomonadati</taxon>
        <taxon>Bacteroidota</taxon>
        <taxon>Sphingobacteriia</taxon>
        <taxon>Sphingobacteriales</taxon>
        <taxon>Sphingobacteriaceae</taxon>
        <taxon>Mucilaginibacter</taxon>
    </lineage>
</organism>
<comment type="catalytic activity">
    <reaction evidence="1 6">
        <text>[protein]-peptidylproline (omega=180) = [protein]-peptidylproline (omega=0)</text>
        <dbReference type="Rhea" id="RHEA:16237"/>
        <dbReference type="Rhea" id="RHEA-COMP:10747"/>
        <dbReference type="Rhea" id="RHEA-COMP:10748"/>
        <dbReference type="ChEBI" id="CHEBI:83833"/>
        <dbReference type="ChEBI" id="CHEBI:83834"/>
        <dbReference type="EC" id="5.2.1.8"/>
    </reaction>
</comment>
<protein>
    <recommendedName>
        <fullName evidence="3 6">peptidylprolyl isomerase</fullName>
        <ecNumber evidence="3 6">5.2.1.8</ecNumber>
    </recommendedName>
</protein>
<feature type="region of interest" description="Disordered" evidence="8">
    <location>
        <begin position="300"/>
        <end position="329"/>
    </location>
</feature>
<gene>
    <name evidence="11" type="ORF">GCM10023313_01270</name>
</gene>
<feature type="chain" id="PRO_5045038971" description="peptidylprolyl isomerase" evidence="9">
    <location>
        <begin position="20"/>
        <end position="329"/>
    </location>
</feature>
<feature type="coiled-coil region" evidence="7">
    <location>
        <begin position="133"/>
        <end position="160"/>
    </location>
</feature>
<dbReference type="EC" id="5.2.1.8" evidence="3 6"/>
<evidence type="ECO:0000256" key="5">
    <source>
        <dbReference type="ARBA" id="ARBA00023235"/>
    </source>
</evidence>
<keyword evidence="7" id="KW-0175">Coiled coil</keyword>
<comment type="similarity">
    <text evidence="2">Belongs to the FKBP-type PPIase family.</text>
</comment>
<feature type="signal peptide" evidence="9">
    <location>
        <begin position="1"/>
        <end position="19"/>
    </location>
</feature>
<evidence type="ECO:0000256" key="4">
    <source>
        <dbReference type="ARBA" id="ARBA00023110"/>
    </source>
</evidence>
<reference evidence="12" key="1">
    <citation type="journal article" date="2019" name="Int. J. Syst. Evol. Microbiol.">
        <title>The Global Catalogue of Microorganisms (GCM) 10K type strain sequencing project: providing services to taxonomists for standard genome sequencing and annotation.</title>
        <authorList>
            <consortium name="The Broad Institute Genomics Platform"/>
            <consortium name="The Broad Institute Genome Sequencing Center for Infectious Disease"/>
            <person name="Wu L."/>
            <person name="Ma J."/>
        </authorList>
    </citation>
    <scope>NUCLEOTIDE SEQUENCE [LARGE SCALE GENOMIC DNA]</scope>
    <source>
        <strain evidence="12">JCM 18283</strain>
    </source>
</reference>
<keyword evidence="4 6" id="KW-0697">Rotamase</keyword>
<evidence type="ECO:0000256" key="8">
    <source>
        <dbReference type="SAM" id="MobiDB-lite"/>
    </source>
</evidence>
<evidence type="ECO:0000256" key="7">
    <source>
        <dbReference type="SAM" id="Coils"/>
    </source>
</evidence>
<proteinExistence type="inferred from homology"/>
<feature type="compositionally biased region" description="Low complexity" evidence="8">
    <location>
        <begin position="320"/>
        <end position="329"/>
    </location>
</feature>
<dbReference type="EMBL" id="BAABJI010000001">
    <property type="protein sequence ID" value="GAA4902550.1"/>
    <property type="molecule type" value="Genomic_DNA"/>
</dbReference>
<sequence length="329" mass="35558">MKKACLSFVLAALALPVLAQTQRTAKGAEYTIVTKNNAPRIKEGDIITFQVEQLTDKDSVLFSTYKAGRPVQTQVRASQSMMDLMDVFTLLGAKDSAIVKLPVDSIFKGHEDAMPPFLKKGTNIITRLKIEKVQSMAEAMAEKEAEMAKLKDAETSAANKYIADNKLAVTTTPSGLKYIIKTPSAKLKPKAGDTMLVNYVGRTLDGQVFDSSIEAEAKKANLQQPGRTYEPIEVVQGEGRVIKGWEEGLALLGEGSKATLIIPSALGYGERGSPPVIMPYSTLLFDVELVKVKPGKKVIPPPVKKAPAKKAPVRKKTTAKKAATSKKAN</sequence>
<evidence type="ECO:0000256" key="6">
    <source>
        <dbReference type="PROSITE-ProRule" id="PRU00277"/>
    </source>
</evidence>
<feature type="domain" description="PPIase FKBP-type" evidence="10">
    <location>
        <begin position="192"/>
        <end position="293"/>
    </location>
</feature>
<keyword evidence="9" id="KW-0732">Signal</keyword>
<dbReference type="RefSeq" id="WP_345328897.1">
    <property type="nucleotide sequence ID" value="NZ_BAABJI010000001.1"/>
</dbReference>
<dbReference type="PANTHER" id="PTHR43811">
    <property type="entry name" value="FKBP-TYPE PEPTIDYL-PROLYL CIS-TRANS ISOMERASE FKPA"/>
    <property type="match status" value="1"/>
</dbReference>
<evidence type="ECO:0000256" key="1">
    <source>
        <dbReference type="ARBA" id="ARBA00000971"/>
    </source>
</evidence>
<evidence type="ECO:0000313" key="12">
    <source>
        <dbReference type="Proteomes" id="UP001501436"/>
    </source>
</evidence>
<evidence type="ECO:0000256" key="9">
    <source>
        <dbReference type="SAM" id="SignalP"/>
    </source>
</evidence>
<feature type="compositionally biased region" description="Basic residues" evidence="8">
    <location>
        <begin position="306"/>
        <end position="319"/>
    </location>
</feature>
<dbReference type="SUPFAM" id="SSF54534">
    <property type="entry name" value="FKBP-like"/>
    <property type="match status" value="2"/>
</dbReference>
<dbReference type="PANTHER" id="PTHR43811:SF19">
    <property type="entry name" value="39 KDA FK506-BINDING NUCLEAR PROTEIN"/>
    <property type="match status" value="1"/>
</dbReference>
<comment type="caution">
    <text evidence="11">The sequence shown here is derived from an EMBL/GenBank/DDBJ whole genome shotgun (WGS) entry which is preliminary data.</text>
</comment>
<keyword evidence="12" id="KW-1185">Reference proteome</keyword>
<dbReference type="Gene3D" id="3.10.50.40">
    <property type="match status" value="1"/>
</dbReference>
<name>A0ABP9FHK6_9SPHI</name>
<dbReference type="PROSITE" id="PS50059">
    <property type="entry name" value="FKBP_PPIASE"/>
    <property type="match status" value="1"/>
</dbReference>
<evidence type="ECO:0000256" key="2">
    <source>
        <dbReference type="ARBA" id="ARBA00006577"/>
    </source>
</evidence>
<evidence type="ECO:0000313" key="11">
    <source>
        <dbReference type="EMBL" id="GAA4902550.1"/>
    </source>
</evidence>